<dbReference type="RefSeq" id="WP_156062674.1">
    <property type="nucleotide sequence ID" value="NZ_FRBT01000008.1"/>
</dbReference>
<protein>
    <submittedName>
        <fullName evidence="1">Uncharacterized protein</fullName>
    </submittedName>
</protein>
<dbReference type="Proteomes" id="UP000184028">
    <property type="component" value="Unassembled WGS sequence"/>
</dbReference>
<accession>A0A1M7L2Z4</accession>
<evidence type="ECO:0000313" key="2">
    <source>
        <dbReference type="Proteomes" id="UP000184028"/>
    </source>
</evidence>
<dbReference type="AlphaFoldDB" id="A0A1M7L2Z4"/>
<dbReference type="EMBL" id="FRBT01000008">
    <property type="protein sequence ID" value="SHM72405.1"/>
    <property type="molecule type" value="Genomic_DNA"/>
</dbReference>
<dbReference type="STRING" id="946677.SAMN05444484_108245"/>
<reference evidence="2" key="1">
    <citation type="submission" date="2016-11" db="EMBL/GenBank/DDBJ databases">
        <authorList>
            <person name="Varghese N."/>
            <person name="Submissions S."/>
        </authorList>
    </citation>
    <scope>NUCLEOTIDE SEQUENCE [LARGE SCALE GENOMIC DNA]</scope>
    <source>
        <strain evidence="2">DSM 24724</strain>
    </source>
</reference>
<name>A0A1M7L2Z4_9FLAO</name>
<evidence type="ECO:0000313" key="1">
    <source>
        <dbReference type="EMBL" id="SHM72405.1"/>
    </source>
</evidence>
<gene>
    <name evidence="1" type="ORF">SAMN05444484_108245</name>
</gene>
<keyword evidence="2" id="KW-1185">Reference proteome</keyword>
<sequence length="47" mass="5135">MKPLEISISKGDAVLKLVVNQKNAEQLFVAFALGILVYTCLSTKRIA</sequence>
<proteinExistence type="predicted"/>
<organism evidence="1 2">
    <name type="scientific">Flavobacterium chilense</name>
    <dbReference type="NCBI Taxonomy" id="946677"/>
    <lineage>
        <taxon>Bacteria</taxon>
        <taxon>Pseudomonadati</taxon>
        <taxon>Bacteroidota</taxon>
        <taxon>Flavobacteriia</taxon>
        <taxon>Flavobacteriales</taxon>
        <taxon>Flavobacteriaceae</taxon>
        <taxon>Flavobacterium</taxon>
    </lineage>
</organism>